<dbReference type="InterPro" id="IPR026461">
    <property type="entry name" value="Trfase_2_rSAM/seldom_assoc"/>
</dbReference>
<evidence type="ECO:0000313" key="8">
    <source>
        <dbReference type="Proteomes" id="UP001597012"/>
    </source>
</evidence>
<name>A0ABW3B7R2_9FLAO</name>
<evidence type="ECO:0000256" key="3">
    <source>
        <dbReference type="ARBA" id="ARBA00022676"/>
    </source>
</evidence>
<dbReference type="CDD" id="cd02522">
    <property type="entry name" value="GT_2_like_a"/>
    <property type="match status" value="1"/>
</dbReference>
<feature type="domain" description="Glycosyltransferase 2-like" evidence="6">
    <location>
        <begin position="9"/>
        <end position="108"/>
    </location>
</feature>
<proteinExistence type="predicted"/>
<dbReference type="InterPro" id="IPR029044">
    <property type="entry name" value="Nucleotide-diphossugar_trans"/>
</dbReference>
<dbReference type="InterPro" id="IPR001173">
    <property type="entry name" value="Glyco_trans_2-like"/>
</dbReference>
<dbReference type="PANTHER" id="PTHR43646">
    <property type="entry name" value="GLYCOSYLTRANSFERASE"/>
    <property type="match status" value="1"/>
</dbReference>
<accession>A0ABW3B7R2</accession>
<gene>
    <name evidence="7" type="ORF">ACFQZJ_15235</name>
</gene>
<evidence type="ECO:0000256" key="2">
    <source>
        <dbReference type="ARBA" id="ARBA00022475"/>
    </source>
</evidence>
<reference evidence="8" key="1">
    <citation type="journal article" date="2019" name="Int. J. Syst. Evol. Microbiol.">
        <title>The Global Catalogue of Microorganisms (GCM) 10K type strain sequencing project: providing services to taxonomists for standard genome sequencing and annotation.</title>
        <authorList>
            <consortium name="The Broad Institute Genomics Platform"/>
            <consortium name="The Broad Institute Genome Sequencing Center for Infectious Disease"/>
            <person name="Wu L."/>
            <person name="Ma J."/>
        </authorList>
    </citation>
    <scope>NUCLEOTIDE SEQUENCE [LARGE SCALE GENOMIC DNA]</scope>
    <source>
        <strain evidence="8">CCUG 61948</strain>
    </source>
</reference>
<keyword evidence="3" id="KW-0328">Glycosyltransferase</keyword>
<dbReference type="Pfam" id="PF00535">
    <property type="entry name" value="Glycos_transf_2"/>
    <property type="match status" value="1"/>
</dbReference>
<dbReference type="Proteomes" id="UP001597012">
    <property type="component" value="Unassembled WGS sequence"/>
</dbReference>
<keyword evidence="4" id="KW-0808">Transferase</keyword>
<dbReference type="EMBL" id="JBHTHY010000014">
    <property type="protein sequence ID" value="MFD0798823.1"/>
    <property type="molecule type" value="Genomic_DNA"/>
</dbReference>
<keyword evidence="5" id="KW-0472">Membrane</keyword>
<dbReference type="Gene3D" id="3.90.550.10">
    <property type="entry name" value="Spore Coat Polysaccharide Biosynthesis Protein SpsA, Chain A"/>
    <property type="match status" value="1"/>
</dbReference>
<evidence type="ECO:0000259" key="6">
    <source>
        <dbReference type="Pfam" id="PF00535"/>
    </source>
</evidence>
<evidence type="ECO:0000256" key="1">
    <source>
        <dbReference type="ARBA" id="ARBA00004236"/>
    </source>
</evidence>
<dbReference type="SUPFAM" id="SSF53448">
    <property type="entry name" value="Nucleotide-diphospho-sugar transferases"/>
    <property type="match status" value="1"/>
</dbReference>
<sequence length="234" mass="26516">MKENSPQISVVIPVLNEEKYIKKVLTHIKKNARSGRILEILVVDGGSTDATVAIAISLGATVISSDRGRARQMNLGAKMAAGELLYFLHVDTIPPLNFDTDILNSYVNGFEAGCFRLQFDTSHPVLRFFAWCSRMNYQICRGGDQSLFISKNLFLRSGKFNESYIIYEDNEFIGRLYKLANFTIIPTAVKTSARRYRQKGIFTLQYHFGVVHLKHYLGTGPEALYSYYKKHIAV</sequence>
<organism evidence="7 8">
    <name type="scientific">Maribacter chungangensis</name>
    <dbReference type="NCBI Taxonomy" id="1069117"/>
    <lineage>
        <taxon>Bacteria</taxon>
        <taxon>Pseudomonadati</taxon>
        <taxon>Bacteroidota</taxon>
        <taxon>Flavobacteriia</taxon>
        <taxon>Flavobacteriales</taxon>
        <taxon>Flavobacteriaceae</taxon>
        <taxon>Maribacter</taxon>
    </lineage>
</organism>
<evidence type="ECO:0000256" key="5">
    <source>
        <dbReference type="ARBA" id="ARBA00023136"/>
    </source>
</evidence>
<evidence type="ECO:0000256" key="4">
    <source>
        <dbReference type="ARBA" id="ARBA00022679"/>
    </source>
</evidence>
<keyword evidence="8" id="KW-1185">Reference proteome</keyword>
<dbReference type="RefSeq" id="WP_379935730.1">
    <property type="nucleotide sequence ID" value="NZ_JBHTHY010000014.1"/>
</dbReference>
<dbReference type="PANTHER" id="PTHR43646:SF2">
    <property type="entry name" value="GLYCOSYLTRANSFERASE 2-LIKE DOMAIN-CONTAINING PROTEIN"/>
    <property type="match status" value="1"/>
</dbReference>
<comment type="subcellular location">
    <subcellularLocation>
        <location evidence="1">Cell membrane</location>
    </subcellularLocation>
</comment>
<protein>
    <submittedName>
        <fullName evidence="7">TIGR04283 family arsenosugar biosynthesis glycosyltransferase</fullName>
    </submittedName>
</protein>
<keyword evidence="2" id="KW-1003">Cell membrane</keyword>
<comment type="caution">
    <text evidence="7">The sequence shown here is derived from an EMBL/GenBank/DDBJ whole genome shotgun (WGS) entry which is preliminary data.</text>
</comment>
<dbReference type="NCBIfam" id="TIGR04283">
    <property type="entry name" value="glyco_like_mftF"/>
    <property type="match status" value="1"/>
</dbReference>
<evidence type="ECO:0000313" key="7">
    <source>
        <dbReference type="EMBL" id="MFD0798823.1"/>
    </source>
</evidence>